<accession>V6TJI6</accession>
<feature type="region of interest" description="Disordered" evidence="1">
    <location>
        <begin position="140"/>
        <end position="167"/>
    </location>
</feature>
<name>V6TJI6_GIAIN</name>
<dbReference type="EMBL" id="AHGT01000009">
    <property type="protein sequence ID" value="ESU38809.1"/>
    <property type="molecule type" value="Genomic_DNA"/>
</dbReference>
<protein>
    <submittedName>
        <fullName evidence="2">Uncharacterized protein</fullName>
    </submittedName>
</protein>
<evidence type="ECO:0000313" key="3">
    <source>
        <dbReference type="Proteomes" id="UP000018320"/>
    </source>
</evidence>
<feature type="region of interest" description="Disordered" evidence="1">
    <location>
        <begin position="735"/>
        <end position="770"/>
    </location>
</feature>
<comment type="caution">
    <text evidence="2">The sequence shown here is derived from an EMBL/GenBank/DDBJ whole genome shotgun (WGS) entry which is preliminary data.</text>
</comment>
<organism evidence="2 3">
    <name type="scientific">Giardia intestinalis</name>
    <name type="common">Giardia lamblia</name>
    <dbReference type="NCBI Taxonomy" id="5741"/>
    <lineage>
        <taxon>Eukaryota</taxon>
        <taxon>Metamonada</taxon>
        <taxon>Diplomonadida</taxon>
        <taxon>Hexamitidae</taxon>
        <taxon>Giardiinae</taxon>
        <taxon>Giardia</taxon>
    </lineage>
</organism>
<dbReference type="VEuPathDB" id="GiardiaDB:DHA2_150944"/>
<reference evidence="2 3" key="2">
    <citation type="journal article" date="2013" name="Genome Biol. Evol.">
        <title>Genome sequencing of Giardia lamblia genotypes A2 and B isolates (DH and GS) and comparative analysis with the genomes of genotypes A1 and E (WB and Pig).</title>
        <authorList>
            <person name="Adam R.D."/>
            <person name="Dahlstrom E.W."/>
            <person name="Martens C.A."/>
            <person name="Bruno D.P."/>
            <person name="Barbian K.D."/>
            <person name="Ricklefs S.M."/>
            <person name="Hernandez M.M."/>
            <person name="Narla N.P."/>
            <person name="Patel R.B."/>
            <person name="Porcella S.F."/>
            <person name="Nash T.E."/>
        </authorList>
    </citation>
    <scope>NUCLEOTIDE SEQUENCE [LARGE SCALE GENOMIC DNA]</scope>
    <source>
        <strain evidence="2 3">DH</strain>
    </source>
</reference>
<evidence type="ECO:0000256" key="1">
    <source>
        <dbReference type="SAM" id="MobiDB-lite"/>
    </source>
</evidence>
<dbReference type="VEuPathDB" id="GiardiaDB:GL50581_1291"/>
<feature type="compositionally biased region" description="Polar residues" evidence="1">
    <location>
        <begin position="152"/>
        <end position="167"/>
    </location>
</feature>
<feature type="compositionally biased region" description="Polar residues" evidence="1">
    <location>
        <begin position="757"/>
        <end position="770"/>
    </location>
</feature>
<dbReference type="VEuPathDB" id="GiardiaDB:GL50803_0016494"/>
<dbReference type="AlphaFoldDB" id="V6TJI6"/>
<feature type="compositionally biased region" description="Basic and acidic residues" evidence="1">
    <location>
        <begin position="38"/>
        <end position="52"/>
    </location>
</feature>
<gene>
    <name evidence="2" type="ORF">DHA2_150944</name>
</gene>
<feature type="non-terminal residue" evidence="2">
    <location>
        <position position="1"/>
    </location>
</feature>
<feature type="region of interest" description="Disordered" evidence="1">
    <location>
        <begin position="38"/>
        <end position="57"/>
    </location>
</feature>
<evidence type="ECO:0000313" key="2">
    <source>
        <dbReference type="EMBL" id="ESU38809.1"/>
    </source>
</evidence>
<dbReference type="Proteomes" id="UP000018320">
    <property type="component" value="Unassembled WGS sequence"/>
</dbReference>
<proteinExistence type="predicted"/>
<reference evidence="3" key="1">
    <citation type="submission" date="2012-02" db="EMBL/GenBank/DDBJ databases">
        <title>Genome sequencing of Giardia lamblia Genotypes A2 and B isolates (DH and GS) and comparative analysis with the genomes of Genotypes A1 and E (WB and Pig).</title>
        <authorList>
            <person name="Adam R."/>
            <person name="Dahlstrom E."/>
            <person name="Martens C."/>
            <person name="Bruno D."/>
            <person name="Barbian K."/>
            <person name="Porcella S.F."/>
            <person name="Nash T."/>
        </authorList>
    </citation>
    <scope>NUCLEOTIDE SEQUENCE</scope>
    <source>
        <strain evidence="3">DH</strain>
    </source>
</reference>
<sequence length="950" mass="105406">VFAIHMRSLIAHEATYPVLGISEPCRGSVIHLDDGVTKPVDHGTDDPPHRTQADPWGPEPVIQPEFIPHELTSVSVQQPMSIDDPYSAIDGYSVPSEIIVELADPQLTSGLGIEAYKPRTARPKPCPVTTVDRQQKVYDSHLGKKSTALPATASSTRPQKQSAPCNTSQALDITDLSTDTLASNSLHVPLKASNASIKLAYFRHKIPAPERTLSASGPEARTTYLDGGFKRSSHFKSSRIVINSKPDISYITMSMPSMHHTIMSRSPRIASGKKQPLELNVRGRALSYREQITPSRKKKALKEADLLKVTTSCGEPVTNPLNSELLDLTHPFSNHPLYRSALYTGDVLNLYVQGHTDRDHPKTQDCDRKRLQRLMRPTVSSAGKVSTYATYLNCTDLIRNLPLESDDYAHPDNNISSHVDYRTDTQLHLGADKAPLPATSISATDRILHEILTEQAEERNAHMRLLSRNEQSRPRSAPLRIATGLTVDSRPRRPRSAMLAFMSEAQTVETTICRRELSLSPELGEKKGTATQHLQEEPLAEVTFNDSFPPLIKRNSFLPTPSPKNHILAIKKSALHKPQRKYNYTGEECSSMDTFPEEVNLQKRLQFKRKLKSATSLVATLQLSGRPTGREITTPSSARLSRKRQAAMETNSYGSVISPQLPACATHLMQATPSKEVGTSNQKVQKRQVEERIRQLTSPEHLQDRCIADKEGEYTKWGSCHHESPQIAPPQVVLKANQRQAASDPRPWSSSQRRRANNTISDFVPPRSQSANSYRNYEHFIDKCLSGTTPTFVPTTPVLHQPPSPDRFWKHQETIPERDAVIEAKTSIDRRSTVASHTTNFSSLTCLTSKSGSSCQSTTFLRGYSRGRANYFSSHPISGRHHQQGGLISGRGVPPMQVPYGGLVSPHKNCFLAQIDEEERFAYASGHYADPTGLARSVQLTTNLGGRGQK</sequence>
<dbReference type="VEuPathDB" id="GiardiaDB:QR46_0832"/>